<protein>
    <submittedName>
        <fullName evidence="3">AAA family ATPase</fullName>
    </submittedName>
</protein>
<proteinExistence type="predicted"/>
<evidence type="ECO:0000256" key="1">
    <source>
        <dbReference type="SAM" id="MobiDB-lite"/>
    </source>
</evidence>
<dbReference type="Proteomes" id="UP001597045">
    <property type="component" value="Unassembled WGS sequence"/>
</dbReference>
<evidence type="ECO:0000313" key="4">
    <source>
        <dbReference type="Proteomes" id="UP001597045"/>
    </source>
</evidence>
<sequence>MSLVKHSARTVRKPCRSCGSSELYWAHDTDRAYHKHCDRCNVTGGFVLIEKDGSRHDCRITSGEPEDSMPDMDPDGPTEDDEKEVSPVAAPVSPDVQQALGMLVGALTPQVDRAEIEAMVKEAVANVVFPTRTVVERANGARIELSGATHHKLGDVITSLMAGEHVLMVGPAGTGKSTIAEQAAEALGLKSYSISLSPQTPASQVLGYMQATGDYVPSLFREAYEHGGVFHFDEMDNAHPSVLAVVNAALANGHMAFPDQMVKRHPDFRAVASANTYGRGATRSYVGRQAIDAATLDRFSVETIEVDETLENELCHSTGLETDLVERVLFFVRRLRANAEAHSMPVVISPRASVGMCRLLRAGRSWESAVEARVRRGMGDTEWNKLSG</sequence>
<dbReference type="InterPro" id="IPR050764">
    <property type="entry name" value="CbbQ/NirQ/NorQ/GpvN"/>
</dbReference>
<gene>
    <name evidence="3" type="ORF">ACFQ1S_00490</name>
</gene>
<reference evidence="4" key="1">
    <citation type="journal article" date="2019" name="Int. J. Syst. Evol. Microbiol.">
        <title>The Global Catalogue of Microorganisms (GCM) 10K type strain sequencing project: providing services to taxonomists for standard genome sequencing and annotation.</title>
        <authorList>
            <consortium name="The Broad Institute Genomics Platform"/>
            <consortium name="The Broad Institute Genome Sequencing Center for Infectious Disease"/>
            <person name="Wu L."/>
            <person name="Ma J."/>
        </authorList>
    </citation>
    <scope>NUCLEOTIDE SEQUENCE [LARGE SCALE GENOMIC DNA]</scope>
    <source>
        <strain evidence="4">JCM 31486</strain>
    </source>
</reference>
<dbReference type="EMBL" id="JBHTIS010000010">
    <property type="protein sequence ID" value="MFD1044177.1"/>
    <property type="molecule type" value="Genomic_DNA"/>
</dbReference>
<feature type="domain" description="AAA+ ATPase" evidence="2">
    <location>
        <begin position="162"/>
        <end position="309"/>
    </location>
</feature>
<dbReference type="PANTHER" id="PTHR42759:SF1">
    <property type="entry name" value="MAGNESIUM-CHELATASE SUBUNIT CHLD"/>
    <property type="match status" value="1"/>
</dbReference>
<dbReference type="InterPro" id="IPR011704">
    <property type="entry name" value="ATPase_dyneun-rel_AAA"/>
</dbReference>
<dbReference type="Gene3D" id="3.40.50.300">
    <property type="entry name" value="P-loop containing nucleotide triphosphate hydrolases"/>
    <property type="match status" value="1"/>
</dbReference>
<dbReference type="Pfam" id="PF07728">
    <property type="entry name" value="AAA_5"/>
    <property type="match status" value="1"/>
</dbReference>
<dbReference type="InterPro" id="IPR003593">
    <property type="entry name" value="AAA+_ATPase"/>
</dbReference>
<feature type="region of interest" description="Disordered" evidence="1">
    <location>
        <begin position="57"/>
        <end position="85"/>
    </location>
</feature>
<dbReference type="SUPFAM" id="SSF52540">
    <property type="entry name" value="P-loop containing nucleoside triphosphate hydrolases"/>
    <property type="match status" value="1"/>
</dbReference>
<keyword evidence="4" id="KW-1185">Reference proteome</keyword>
<dbReference type="SMART" id="SM00382">
    <property type="entry name" value="AAA"/>
    <property type="match status" value="1"/>
</dbReference>
<evidence type="ECO:0000259" key="2">
    <source>
        <dbReference type="SMART" id="SM00382"/>
    </source>
</evidence>
<feature type="compositionally biased region" description="Acidic residues" evidence="1">
    <location>
        <begin position="64"/>
        <end position="83"/>
    </location>
</feature>
<comment type="caution">
    <text evidence="3">The sequence shown here is derived from an EMBL/GenBank/DDBJ whole genome shotgun (WGS) entry which is preliminary data.</text>
</comment>
<dbReference type="InterPro" id="IPR027417">
    <property type="entry name" value="P-loop_NTPase"/>
</dbReference>
<organism evidence="3 4">
    <name type="scientific">Kibdelosporangium lantanae</name>
    <dbReference type="NCBI Taxonomy" id="1497396"/>
    <lineage>
        <taxon>Bacteria</taxon>
        <taxon>Bacillati</taxon>
        <taxon>Actinomycetota</taxon>
        <taxon>Actinomycetes</taxon>
        <taxon>Pseudonocardiales</taxon>
        <taxon>Pseudonocardiaceae</taxon>
        <taxon>Kibdelosporangium</taxon>
    </lineage>
</organism>
<name>A0ABW3M0S3_9PSEU</name>
<evidence type="ECO:0000313" key="3">
    <source>
        <dbReference type="EMBL" id="MFD1044177.1"/>
    </source>
</evidence>
<dbReference type="PANTHER" id="PTHR42759">
    <property type="entry name" value="MOXR FAMILY PROTEIN"/>
    <property type="match status" value="1"/>
</dbReference>
<accession>A0ABW3M0S3</accession>